<accession>A0A2N6M4K3</accession>
<evidence type="ECO:0008006" key="3">
    <source>
        <dbReference type="Google" id="ProtNLM"/>
    </source>
</evidence>
<reference evidence="1 2" key="1">
    <citation type="submission" date="2017-07" db="EMBL/GenBank/DDBJ databases">
        <title>Genomes of Fischerella (Mastigocladus) sp. strains.</title>
        <authorList>
            <person name="Miller S.R."/>
        </authorList>
    </citation>
    <scope>NUCLEOTIDE SEQUENCE [LARGE SCALE GENOMIC DNA]</scope>
    <source>
        <strain evidence="1 2">CCMEE 5330</strain>
    </source>
</reference>
<dbReference type="Proteomes" id="UP000234966">
    <property type="component" value="Unassembled WGS sequence"/>
</dbReference>
<evidence type="ECO:0000313" key="2">
    <source>
        <dbReference type="Proteomes" id="UP000234966"/>
    </source>
</evidence>
<comment type="caution">
    <text evidence="1">The sequence shown here is derived from an EMBL/GenBank/DDBJ whole genome shotgun (WGS) entry which is preliminary data.</text>
</comment>
<dbReference type="AlphaFoldDB" id="A0A2N6M4K3"/>
<sequence>MSQPFISGNKILKQLGIARYDFLTKMHFNEANIICVNRFFEYPNQLNFSNLLGAGLSGLDLAGVNLIRENL</sequence>
<proteinExistence type="predicted"/>
<protein>
    <recommendedName>
        <fullName evidence="3">Pentapeptide repeat-containing protein</fullName>
    </recommendedName>
</protein>
<dbReference type="EMBL" id="NMQI01000402">
    <property type="protein sequence ID" value="PMB41724.1"/>
    <property type="molecule type" value="Genomic_DNA"/>
</dbReference>
<dbReference type="RefSeq" id="WP_071846722.1">
    <property type="nucleotide sequence ID" value="NZ_NMQI01000402.1"/>
</dbReference>
<name>A0A2N6M4K3_9CYAN</name>
<gene>
    <name evidence="1" type="ORF">CEN41_16815</name>
</gene>
<evidence type="ECO:0000313" key="1">
    <source>
        <dbReference type="EMBL" id="PMB41724.1"/>
    </source>
</evidence>
<organism evidence="1 2">
    <name type="scientific">Fischerella thermalis CCMEE 5330</name>
    <dbReference type="NCBI Taxonomy" id="2019670"/>
    <lineage>
        <taxon>Bacteria</taxon>
        <taxon>Bacillati</taxon>
        <taxon>Cyanobacteriota</taxon>
        <taxon>Cyanophyceae</taxon>
        <taxon>Nostocales</taxon>
        <taxon>Hapalosiphonaceae</taxon>
        <taxon>Fischerella</taxon>
    </lineage>
</organism>